<dbReference type="RefSeq" id="WP_145099767.1">
    <property type="nucleotide sequence ID" value="NZ_CP036274.1"/>
</dbReference>
<accession>A0A517YNS9</accession>
<keyword evidence="2" id="KW-1185">Reference proteome</keyword>
<proteinExistence type="predicted"/>
<organism evidence="1 2">
    <name type="scientific">Anatilimnocola aggregata</name>
    <dbReference type="NCBI Taxonomy" id="2528021"/>
    <lineage>
        <taxon>Bacteria</taxon>
        <taxon>Pseudomonadati</taxon>
        <taxon>Planctomycetota</taxon>
        <taxon>Planctomycetia</taxon>
        <taxon>Pirellulales</taxon>
        <taxon>Pirellulaceae</taxon>
        <taxon>Anatilimnocola</taxon>
    </lineage>
</organism>
<dbReference type="KEGG" id="aagg:ETAA8_70390"/>
<dbReference type="Proteomes" id="UP000315017">
    <property type="component" value="Chromosome"/>
</dbReference>
<gene>
    <name evidence="1" type="ORF">ETAA8_70390</name>
</gene>
<protein>
    <submittedName>
        <fullName evidence="1">Uncharacterized protein</fullName>
    </submittedName>
</protein>
<name>A0A517YNS9_9BACT</name>
<dbReference type="EMBL" id="CP036274">
    <property type="protein sequence ID" value="QDU31878.1"/>
    <property type="molecule type" value="Genomic_DNA"/>
</dbReference>
<sequence>MRKIVISGLIVLAGVVISAIHGVEAQGQDDSPSALEKSAKGLDEWLGIDANGKKWSDYLLLKPLLAEISGDDEVDLQVLANVWRRFTSGEAGLEGERFQAVRKDLEAFLNKQLEQSRSQVAAAAKAADEGYAAPGADAVTKAQAEVKTAAAELNTALLTLPRARAAAEGYFGKQTLTDLAAGTDLSVEQLDALTSKLGKYRWRVYDKQYVDVVPGLKYRNEEEVGGFGGQTYGKLRTALVRLRNARALADDADGKGTYQATAKALAENLAAANKLVGANPKPVAIDIETQTPLPLPAIAQAAAALKKLQTRGEATELSETAVAGYKFPNLVAFASSQFLASGLDQKLDRVTPVNDNILGTSINGTARLLGQTNLKMLTNPEQAGYSVVLSGVANSNSVGYNGPVTIHSTGVTNLHGEKRIHFDDEIGGMRPSPATATAATSTSVNGIGARGPLVEKIAWKRVMESKGQAEAIASQHAADRLRAQMDSEALTTTSKLNKNFEEKYRKPLIIRNEYPREFVTQSSTGLLQVVISQLGLGQLGSPDVPPTAPETDVAVQVHESYVANFARAMLGGQEYTSLELRQMQEDMGGKVKSLEELAKERTAEGEEPNIPETVQRLADTIITFDEEMPVRVEFRGDHVLIVIRTKKLETRKLNDDPAAPEERDFVVGRLEITTLYKLEKDGDNYALVRVGPSASAYLDLPKGQRPSPKESTGKRRIDKRFSEDVFADEKIALGPLDFKKRAGTAKGFGNWAEMPPLPATDARSSSGWFSIGWSMPAAEKKVATK</sequence>
<dbReference type="OrthoDB" id="245674at2"/>
<reference evidence="1 2" key="1">
    <citation type="submission" date="2019-02" db="EMBL/GenBank/DDBJ databases">
        <title>Deep-cultivation of Planctomycetes and their phenomic and genomic characterization uncovers novel biology.</title>
        <authorList>
            <person name="Wiegand S."/>
            <person name="Jogler M."/>
            <person name="Boedeker C."/>
            <person name="Pinto D."/>
            <person name="Vollmers J."/>
            <person name="Rivas-Marin E."/>
            <person name="Kohn T."/>
            <person name="Peeters S.H."/>
            <person name="Heuer A."/>
            <person name="Rast P."/>
            <person name="Oberbeckmann S."/>
            <person name="Bunk B."/>
            <person name="Jeske O."/>
            <person name="Meyerdierks A."/>
            <person name="Storesund J.E."/>
            <person name="Kallscheuer N."/>
            <person name="Luecker S."/>
            <person name="Lage O.M."/>
            <person name="Pohl T."/>
            <person name="Merkel B.J."/>
            <person name="Hornburger P."/>
            <person name="Mueller R.-W."/>
            <person name="Bruemmer F."/>
            <person name="Labrenz M."/>
            <person name="Spormann A.M."/>
            <person name="Op den Camp H."/>
            <person name="Overmann J."/>
            <person name="Amann R."/>
            <person name="Jetten M.S.M."/>
            <person name="Mascher T."/>
            <person name="Medema M.H."/>
            <person name="Devos D.P."/>
            <person name="Kaster A.-K."/>
            <person name="Ovreas L."/>
            <person name="Rohde M."/>
            <person name="Galperin M.Y."/>
            <person name="Jogler C."/>
        </authorList>
    </citation>
    <scope>NUCLEOTIDE SEQUENCE [LARGE SCALE GENOMIC DNA]</scope>
    <source>
        <strain evidence="1 2">ETA_A8</strain>
    </source>
</reference>
<evidence type="ECO:0000313" key="1">
    <source>
        <dbReference type="EMBL" id="QDU31878.1"/>
    </source>
</evidence>
<dbReference type="AlphaFoldDB" id="A0A517YNS9"/>
<evidence type="ECO:0000313" key="2">
    <source>
        <dbReference type="Proteomes" id="UP000315017"/>
    </source>
</evidence>